<reference evidence="2" key="1">
    <citation type="journal article" date="2017" name="Science">
        <title>Giant viruses with an expanded complement of translation system components.</title>
        <authorList>
            <person name="Schulz F."/>
            <person name="Yutin N."/>
            <person name="Ivanova N.N."/>
            <person name="Ortega D.R."/>
            <person name="Lee T.K."/>
            <person name="Vierheilig J."/>
            <person name="Daims H."/>
            <person name="Horn M."/>
            <person name="Wagner M."/>
            <person name="Jensen G.J."/>
            <person name="Kyrpides N.C."/>
            <person name="Koonin E.V."/>
            <person name="Woyke T."/>
        </authorList>
    </citation>
    <scope>NUCLEOTIDE SEQUENCE</scope>
    <source>
        <strain evidence="2">KNV1</strain>
    </source>
</reference>
<feature type="transmembrane region" description="Helical" evidence="1">
    <location>
        <begin position="159"/>
        <end position="177"/>
    </location>
</feature>
<proteinExistence type="predicted"/>
<protein>
    <submittedName>
        <fullName evidence="2">Uncharacterized protein</fullName>
    </submittedName>
</protein>
<sequence length="178" mass="21160">MVKKIQKNQLIKKIKSNIFLYDLIIIMDFLLGLSALGTYMNNNDREEERKVNTTRIPRDIIIGNNIYNNSSYRYLEAYYNNLANEQHKLAERPEETGIIPNFYNQMKEVERRRKYYLLKYFEKTKNHEEYLKSLKEQQKIVEGFDGDISIVQSSHSTKTYLILFVVFVLLFVAISVIL</sequence>
<dbReference type="EMBL" id="KY684108">
    <property type="protein sequence ID" value="ARF11231.1"/>
    <property type="molecule type" value="Genomic_DNA"/>
</dbReference>
<keyword evidence="1" id="KW-0472">Membrane</keyword>
<gene>
    <name evidence="2" type="ORF">Klosneuvirus_1_88</name>
</gene>
<evidence type="ECO:0000313" key="2">
    <source>
        <dbReference type="EMBL" id="ARF11231.1"/>
    </source>
</evidence>
<evidence type="ECO:0000256" key="1">
    <source>
        <dbReference type="SAM" id="Phobius"/>
    </source>
</evidence>
<organism evidence="2">
    <name type="scientific">Klosneuvirus KNV1</name>
    <dbReference type="NCBI Taxonomy" id="1977640"/>
    <lineage>
        <taxon>Viruses</taxon>
        <taxon>Varidnaviria</taxon>
        <taxon>Bamfordvirae</taxon>
        <taxon>Nucleocytoviricota</taxon>
        <taxon>Megaviricetes</taxon>
        <taxon>Imitervirales</taxon>
        <taxon>Mimiviridae</taxon>
        <taxon>Klosneuvirinae</taxon>
        <taxon>Klosneuvirus</taxon>
    </lineage>
</organism>
<keyword evidence="1" id="KW-1133">Transmembrane helix</keyword>
<name>A0A1V0SHT9_9VIRU</name>
<accession>A0A1V0SHT9</accession>
<keyword evidence="1" id="KW-0812">Transmembrane</keyword>
<feature type="transmembrane region" description="Helical" evidence="1">
    <location>
        <begin position="20"/>
        <end position="40"/>
    </location>
</feature>